<dbReference type="NCBIfam" id="NF009438">
    <property type="entry name" value="PRK12797.1"/>
    <property type="match status" value="1"/>
</dbReference>
<evidence type="ECO:0000256" key="12">
    <source>
        <dbReference type="ARBA" id="ARBA00023225"/>
    </source>
</evidence>
<name>A0AAT9IGF6_9GAMM</name>
<evidence type="ECO:0000256" key="11">
    <source>
        <dbReference type="ARBA" id="ARBA00023143"/>
    </source>
</evidence>
<evidence type="ECO:0000256" key="10">
    <source>
        <dbReference type="ARBA" id="ARBA00023136"/>
    </source>
</evidence>
<feature type="transmembrane region" description="Helical" evidence="13">
    <location>
        <begin position="190"/>
        <end position="212"/>
    </location>
</feature>
<keyword evidence="12 13" id="KW-1006">Bacterial flagellum protein export</keyword>
<keyword evidence="14" id="KW-0969">Cilium</keyword>
<keyword evidence="14" id="KW-0282">Flagellum</keyword>
<evidence type="ECO:0000256" key="4">
    <source>
        <dbReference type="ARBA" id="ARBA00022448"/>
    </source>
</evidence>
<evidence type="ECO:0000256" key="1">
    <source>
        <dbReference type="ARBA" id="ARBA00003663"/>
    </source>
</evidence>
<dbReference type="InterPro" id="IPR005837">
    <property type="entry name" value="FliP"/>
</dbReference>
<keyword evidence="6 13" id="KW-0812">Transmembrane</keyword>
<keyword evidence="11" id="KW-0975">Bacterial flagellum</keyword>
<dbReference type="PANTHER" id="PTHR30587:SF0">
    <property type="entry name" value="FLAGELLAR BIOSYNTHETIC PROTEIN FLIP"/>
    <property type="match status" value="1"/>
</dbReference>
<comment type="subcellular location">
    <subcellularLocation>
        <location evidence="13">Cell membrane</location>
        <topology evidence="13">Multi-pass membrane protein</topology>
    </subcellularLocation>
    <subcellularLocation>
        <location evidence="13">Bacterial flagellum basal body</location>
    </subcellularLocation>
</comment>
<dbReference type="EMBL" id="OZ060371">
    <property type="protein sequence ID" value="CAL4042224.1"/>
    <property type="molecule type" value="Genomic_DNA"/>
</dbReference>
<protein>
    <recommendedName>
        <fullName evidence="3 13">Flagellar biosynthetic protein FliP</fullName>
    </recommendedName>
</protein>
<keyword evidence="8 13" id="KW-0653">Protein transport</keyword>
<evidence type="ECO:0000256" key="8">
    <source>
        <dbReference type="ARBA" id="ARBA00022927"/>
    </source>
</evidence>
<evidence type="ECO:0000313" key="14">
    <source>
        <dbReference type="EMBL" id="CAL4042224.1"/>
    </source>
</evidence>
<proteinExistence type="inferred from homology"/>
<evidence type="ECO:0000256" key="3">
    <source>
        <dbReference type="ARBA" id="ARBA00021714"/>
    </source>
</evidence>
<evidence type="ECO:0000256" key="9">
    <source>
        <dbReference type="ARBA" id="ARBA00022989"/>
    </source>
</evidence>
<gene>
    <name evidence="13 14" type="primary">fliP</name>
    <name evidence="14" type="ORF">BUANCORI2928_066</name>
</gene>
<evidence type="ECO:0000256" key="13">
    <source>
        <dbReference type="RuleBase" id="RU362069"/>
    </source>
</evidence>
<dbReference type="PROSITE" id="PS01061">
    <property type="entry name" value="FLIP_2"/>
    <property type="match status" value="1"/>
</dbReference>
<feature type="transmembrane region" description="Helical" evidence="13">
    <location>
        <begin position="224"/>
        <end position="244"/>
    </location>
</feature>
<dbReference type="NCBIfam" id="TIGR01103">
    <property type="entry name" value="fliP"/>
    <property type="match status" value="1"/>
</dbReference>
<dbReference type="GO" id="GO:0009425">
    <property type="term" value="C:bacterial-type flagellum basal body"/>
    <property type="evidence" value="ECO:0007669"/>
    <property type="project" value="UniProtKB-SubCell"/>
</dbReference>
<keyword evidence="5 13" id="KW-1003">Cell membrane</keyword>
<keyword evidence="7 13" id="KW-1005">Bacterial flagellum biogenesis</keyword>
<dbReference type="GO" id="GO:0009306">
    <property type="term" value="P:protein secretion"/>
    <property type="evidence" value="ECO:0007669"/>
    <property type="project" value="UniProtKB-UniRule"/>
</dbReference>
<dbReference type="AlphaFoldDB" id="A0AAT9IGF6"/>
<reference evidence="14" key="1">
    <citation type="submission" date="2024-06" db="EMBL/GenBank/DDBJ databases">
        <authorList>
            <person name="Manzano-Marin A."/>
            <person name="Manzano-Marin A."/>
            <person name="Alejandro Manzano Marin A."/>
        </authorList>
    </citation>
    <scope>NUCLEOTIDE SEQUENCE</scope>
    <source>
        <strain evidence="14">Ancorni-2928</strain>
    </source>
</reference>
<keyword evidence="10 13" id="KW-0472">Membrane</keyword>
<dbReference type="PRINTS" id="PR01302">
    <property type="entry name" value="TYPE3IMPPROT"/>
</dbReference>
<dbReference type="InterPro" id="IPR005838">
    <property type="entry name" value="T3SS_IM_P"/>
</dbReference>
<evidence type="ECO:0000256" key="5">
    <source>
        <dbReference type="ARBA" id="ARBA00022475"/>
    </source>
</evidence>
<dbReference type="GO" id="GO:0044781">
    <property type="term" value="P:bacterial-type flagellum organization"/>
    <property type="evidence" value="ECO:0007669"/>
    <property type="project" value="UniProtKB-UniRule"/>
</dbReference>
<keyword evidence="14" id="KW-0966">Cell projection</keyword>
<dbReference type="PROSITE" id="PS01060">
    <property type="entry name" value="FLIP_1"/>
    <property type="match status" value="1"/>
</dbReference>
<feature type="transmembrane region" description="Helical" evidence="13">
    <location>
        <begin position="36"/>
        <end position="56"/>
    </location>
</feature>
<dbReference type="PANTHER" id="PTHR30587">
    <property type="entry name" value="FLAGELLAR BIOSYNTHETIC PROTEIN FLIP"/>
    <property type="match status" value="1"/>
</dbReference>
<feature type="transmembrane region" description="Helical" evidence="13">
    <location>
        <begin position="87"/>
        <end position="109"/>
    </location>
</feature>
<dbReference type="PRINTS" id="PR00951">
    <property type="entry name" value="FLGBIOSNFLIP"/>
</dbReference>
<dbReference type="GO" id="GO:0005886">
    <property type="term" value="C:plasma membrane"/>
    <property type="evidence" value="ECO:0007669"/>
    <property type="project" value="UniProtKB-SubCell"/>
</dbReference>
<dbReference type="RefSeq" id="WP_367681045.1">
    <property type="nucleotide sequence ID" value="NZ_OZ060371.1"/>
</dbReference>
<comment type="function">
    <text evidence="1 13">Plays a role in the flagellum-specific transport system.</text>
</comment>
<dbReference type="Pfam" id="PF00813">
    <property type="entry name" value="FliP"/>
    <property type="match status" value="1"/>
</dbReference>
<keyword evidence="4 13" id="KW-0813">Transport</keyword>
<comment type="similarity">
    <text evidence="2 13">Belongs to the FliP/MopC/SpaP family.</text>
</comment>
<organism evidence="14">
    <name type="scientific">Buchnera aphidicola</name>
    <name type="common">Anoecia corni</name>
    <dbReference type="NCBI Taxonomy" id="2994477"/>
    <lineage>
        <taxon>Bacteria</taxon>
        <taxon>Pseudomonadati</taxon>
        <taxon>Pseudomonadota</taxon>
        <taxon>Gammaproteobacteria</taxon>
        <taxon>Enterobacterales</taxon>
        <taxon>Erwiniaceae</taxon>
        <taxon>Buchnera</taxon>
    </lineage>
</organism>
<evidence type="ECO:0000256" key="2">
    <source>
        <dbReference type="ARBA" id="ARBA00006257"/>
    </source>
</evidence>
<keyword evidence="9 13" id="KW-1133">Transmembrane helix</keyword>
<sequence length="245" mass="27626">MILKIILFLLLLFLPTLTYSHNSIVNAKILHNGDQILSVPIETLILITTLTFLPSILLTMTSFTRIIIVFSLLRSALGTPYSPPNQILLGLGLILTFFIMQPTFTSIYLNAYKPFSENKINIITAFARSEKPLKNFMLNQTNSLDLALFSNLSKNKFHFINKKQNIPMYIVMPAFIISELQTAFKIGFLIFIPFLIVDLVVSSVLMSLGMMMVPPSTISLPFKLMLFVLANGWQLLIGSLAHSFY</sequence>
<accession>A0AAT9IGF6</accession>
<evidence type="ECO:0000256" key="6">
    <source>
        <dbReference type="ARBA" id="ARBA00022692"/>
    </source>
</evidence>
<evidence type="ECO:0000256" key="7">
    <source>
        <dbReference type="ARBA" id="ARBA00022795"/>
    </source>
</evidence>